<feature type="transmembrane region" description="Helical" evidence="1">
    <location>
        <begin position="105"/>
        <end position="132"/>
    </location>
</feature>
<sequence length="140" mass="15537">MTQQAVLEPELAPLFTEKAPFQLPEEFREGFAKYVPYIAVIFLPLSMLAIIFGGGVAILSGFFLNLRASLSLLLVVASLIIGVLAIPGLFKRTRESWTKMYVAELLYIASAIISFDIIGVILSFLLGLYLLFQVRGKYMV</sequence>
<evidence type="ECO:0000256" key="1">
    <source>
        <dbReference type="SAM" id="Phobius"/>
    </source>
</evidence>
<keyword evidence="1" id="KW-0812">Transmembrane</keyword>
<evidence type="ECO:0000313" key="2">
    <source>
        <dbReference type="EMBL" id="KAB7732724.1"/>
    </source>
</evidence>
<keyword evidence="1" id="KW-0472">Membrane</keyword>
<accession>A0A7J5U4F3</accession>
<organism evidence="2 3">
    <name type="scientific">Rudanella paleaurantiibacter</name>
    <dbReference type="NCBI Taxonomy" id="2614655"/>
    <lineage>
        <taxon>Bacteria</taxon>
        <taxon>Pseudomonadati</taxon>
        <taxon>Bacteroidota</taxon>
        <taxon>Cytophagia</taxon>
        <taxon>Cytophagales</taxon>
        <taxon>Cytophagaceae</taxon>
        <taxon>Rudanella</taxon>
    </lineage>
</organism>
<keyword evidence="3" id="KW-1185">Reference proteome</keyword>
<name>A0A7J5U4F3_9BACT</name>
<dbReference type="AlphaFoldDB" id="A0A7J5U4F3"/>
<dbReference type="RefSeq" id="WP_152122265.1">
    <property type="nucleotide sequence ID" value="NZ_WELI01000001.1"/>
</dbReference>
<keyword evidence="1" id="KW-1133">Transmembrane helix</keyword>
<protein>
    <submittedName>
        <fullName evidence="2">Chromate transporter</fullName>
    </submittedName>
</protein>
<proteinExistence type="predicted"/>
<gene>
    <name evidence="2" type="ORF">F5984_01880</name>
</gene>
<feature type="transmembrane region" description="Helical" evidence="1">
    <location>
        <begin position="70"/>
        <end position="90"/>
    </location>
</feature>
<dbReference type="Proteomes" id="UP000488299">
    <property type="component" value="Unassembled WGS sequence"/>
</dbReference>
<evidence type="ECO:0000313" key="3">
    <source>
        <dbReference type="Proteomes" id="UP000488299"/>
    </source>
</evidence>
<feature type="transmembrane region" description="Helical" evidence="1">
    <location>
        <begin position="34"/>
        <end position="63"/>
    </location>
</feature>
<comment type="caution">
    <text evidence="2">The sequence shown here is derived from an EMBL/GenBank/DDBJ whole genome shotgun (WGS) entry which is preliminary data.</text>
</comment>
<reference evidence="2 3" key="1">
    <citation type="submission" date="2019-10" db="EMBL/GenBank/DDBJ databases">
        <title>Rudanella paleaurantiibacter sp. nov., isolated from sludge.</title>
        <authorList>
            <person name="Xu S.Q."/>
        </authorList>
    </citation>
    <scope>NUCLEOTIDE SEQUENCE [LARGE SCALE GENOMIC DNA]</scope>
    <source>
        <strain evidence="2 3">HX-22-17</strain>
    </source>
</reference>
<dbReference type="EMBL" id="WELI01000001">
    <property type="protein sequence ID" value="KAB7732724.1"/>
    <property type="molecule type" value="Genomic_DNA"/>
</dbReference>